<feature type="transmembrane region" description="Helical" evidence="1">
    <location>
        <begin position="380"/>
        <end position="406"/>
    </location>
</feature>
<proteinExistence type="predicted"/>
<dbReference type="Proteomes" id="UP000193144">
    <property type="component" value="Unassembled WGS sequence"/>
</dbReference>
<dbReference type="OrthoDB" id="2830640at2759"/>
<dbReference type="AlphaFoldDB" id="A0A1Y1ZUY6"/>
<reference evidence="2 3" key="1">
    <citation type="submission" date="2016-07" db="EMBL/GenBank/DDBJ databases">
        <title>Pervasive Adenine N6-methylation of Active Genes in Fungi.</title>
        <authorList>
            <consortium name="DOE Joint Genome Institute"/>
            <person name="Mondo S.J."/>
            <person name="Dannebaum R.O."/>
            <person name="Kuo R.C."/>
            <person name="Labutti K."/>
            <person name="Haridas S."/>
            <person name="Kuo A."/>
            <person name="Salamov A."/>
            <person name="Ahrendt S.R."/>
            <person name="Lipzen A."/>
            <person name="Sullivan W."/>
            <person name="Andreopoulos W.B."/>
            <person name="Clum A."/>
            <person name="Lindquist E."/>
            <person name="Daum C."/>
            <person name="Ramamoorthy G.K."/>
            <person name="Gryganskyi A."/>
            <person name="Culley D."/>
            <person name="Magnuson J.K."/>
            <person name="James T.Y."/>
            <person name="O'Malley M.A."/>
            <person name="Stajich J.E."/>
            <person name="Spatafora J.W."/>
            <person name="Visel A."/>
            <person name="Grigoriev I.V."/>
        </authorList>
    </citation>
    <scope>NUCLEOTIDE SEQUENCE [LARGE SCALE GENOMIC DNA]</scope>
    <source>
        <strain evidence="2 3">CBS 115471</strain>
    </source>
</reference>
<evidence type="ECO:0000313" key="2">
    <source>
        <dbReference type="EMBL" id="ORY14024.1"/>
    </source>
</evidence>
<keyword evidence="1" id="KW-0812">Transmembrane</keyword>
<evidence type="ECO:0000256" key="1">
    <source>
        <dbReference type="SAM" id="Phobius"/>
    </source>
</evidence>
<dbReference type="Gene3D" id="1.20.58.340">
    <property type="entry name" value="Magnesium transport protein CorA, transmembrane region"/>
    <property type="match status" value="1"/>
</dbReference>
<accession>A0A1Y1ZUY6</accession>
<comment type="caution">
    <text evidence="2">The sequence shown here is derived from an EMBL/GenBank/DDBJ whole genome shotgun (WGS) entry which is preliminary data.</text>
</comment>
<evidence type="ECO:0000313" key="3">
    <source>
        <dbReference type="Proteomes" id="UP000193144"/>
    </source>
</evidence>
<name>A0A1Y1ZUY6_9PLEO</name>
<dbReference type="STRING" id="1231657.A0A1Y1ZUY6"/>
<evidence type="ECO:0008006" key="4">
    <source>
        <dbReference type="Google" id="ProtNLM"/>
    </source>
</evidence>
<keyword evidence="1" id="KW-1133">Transmembrane helix</keyword>
<feature type="transmembrane region" description="Helical" evidence="1">
    <location>
        <begin position="418"/>
        <end position="439"/>
    </location>
</feature>
<dbReference type="EMBL" id="MCFA01000036">
    <property type="protein sequence ID" value="ORY14024.1"/>
    <property type="molecule type" value="Genomic_DNA"/>
</dbReference>
<sequence>MQSRKPASKMLAEEHANQQFSKLEASFATTAVVPRENSIEMKDVWRHAQNADLLETDLDLNFWIDETYHSPEGLQSLQDYLSGVQYQRHLSNVHNFCEETNATVFSATSTGAEWVKINDNSLQILLEVSGRWAPQARRELDDNGKLAASDFFCQHPRWNLQMQGAPLSVYMRSETRRQLVTYIISHKRGDTSIDAVQRLLTTAVDKSGKNDEWCKFLHDPLDIAVILSALSFEASKHHVKRFQRYMWTQINKVDDHLAGLATAERSRLGELTKSLQIISQQANSHLLNADVAIITGRGIRELHKSLHEMLQTPIRVSQRSADTISYIIESVEKQRMLFKNYQSRKDGTMSLVYNLVTQQDAANNIELAASMKQDSASMNAIAALTMVFLPGTFTASVLSAGIFSSVARSRTISVSGIWWLWVAITVPLTVIVLTCWVIYKKLNALPQPKLDVAGKEHDEFEDEASKRPLSRTLTYLTRNRSSRKSTNA</sequence>
<organism evidence="2 3">
    <name type="scientific">Clohesyomyces aquaticus</name>
    <dbReference type="NCBI Taxonomy" id="1231657"/>
    <lineage>
        <taxon>Eukaryota</taxon>
        <taxon>Fungi</taxon>
        <taxon>Dikarya</taxon>
        <taxon>Ascomycota</taxon>
        <taxon>Pezizomycotina</taxon>
        <taxon>Dothideomycetes</taxon>
        <taxon>Pleosporomycetidae</taxon>
        <taxon>Pleosporales</taxon>
        <taxon>Lindgomycetaceae</taxon>
        <taxon>Clohesyomyces</taxon>
    </lineage>
</organism>
<keyword evidence="3" id="KW-1185">Reference proteome</keyword>
<protein>
    <recommendedName>
        <fullName evidence="4">Cora-like Mg2+ transporter protein-domain-containing protein</fullName>
    </recommendedName>
</protein>
<keyword evidence="1" id="KW-0472">Membrane</keyword>
<gene>
    <name evidence="2" type="ORF">BCR34DRAFT_647262</name>
</gene>